<dbReference type="Gene3D" id="3.10.20.230">
    <property type="entry name" value="Doublecortin domain"/>
    <property type="match status" value="2"/>
</dbReference>
<reference evidence="3" key="5">
    <citation type="submission" date="2025-09" db="UniProtKB">
        <authorList>
            <consortium name="Ensembl"/>
        </authorList>
    </citation>
    <scope>IDENTIFICATION</scope>
</reference>
<dbReference type="PANTHER" id="PTHR23004:SF10">
    <property type="entry name" value="DOUBLECORTIN DOMAIN-CONTAINING PROTEIN 2B"/>
    <property type="match status" value="1"/>
</dbReference>
<dbReference type="OMA" id="SVYKMKG"/>
<dbReference type="Proteomes" id="UP000314986">
    <property type="component" value="Unassembled WGS sequence"/>
</dbReference>
<keyword evidence="4" id="KW-1185">Reference proteome</keyword>
<dbReference type="InParanoid" id="A0A4W3JEE0"/>
<dbReference type="GO" id="GO:0035556">
    <property type="term" value="P:intracellular signal transduction"/>
    <property type="evidence" value="ECO:0007669"/>
    <property type="project" value="InterPro"/>
</dbReference>
<dbReference type="GO" id="GO:0005815">
    <property type="term" value="C:microtubule organizing center"/>
    <property type="evidence" value="ECO:0007669"/>
    <property type="project" value="TreeGrafter"/>
</dbReference>
<reference evidence="4" key="2">
    <citation type="journal article" date="2007" name="PLoS Biol.">
        <title>Survey sequencing and comparative analysis of the elephant shark (Callorhinchus milii) genome.</title>
        <authorList>
            <person name="Venkatesh B."/>
            <person name="Kirkness E.F."/>
            <person name="Loh Y.H."/>
            <person name="Halpern A.L."/>
            <person name="Lee A.P."/>
            <person name="Johnson J."/>
            <person name="Dandona N."/>
            <person name="Viswanathan L.D."/>
            <person name="Tay A."/>
            <person name="Venter J.C."/>
            <person name="Strausberg R.L."/>
            <person name="Brenner S."/>
        </authorList>
    </citation>
    <scope>NUCLEOTIDE SEQUENCE [LARGE SCALE GENOMIC DNA]</scope>
</reference>
<dbReference type="SMART" id="SM00537">
    <property type="entry name" value="DCX"/>
    <property type="match status" value="2"/>
</dbReference>
<dbReference type="PANTHER" id="PTHR23004">
    <property type="entry name" value="DOUBLECORTIN DOMAIN CONTAINING 2"/>
    <property type="match status" value="1"/>
</dbReference>
<protein>
    <recommendedName>
        <fullName evidence="2">Doublecortin domain-containing protein</fullName>
    </recommendedName>
</protein>
<name>A0A4W3JEE0_CALMI</name>
<reference evidence="3" key="4">
    <citation type="submission" date="2025-08" db="UniProtKB">
        <authorList>
            <consortium name="Ensembl"/>
        </authorList>
    </citation>
    <scope>IDENTIFICATION</scope>
</reference>
<evidence type="ECO:0000259" key="2">
    <source>
        <dbReference type="PROSITE" id="PS50309"/>
    </source>
</evidence>
<feature type="domain" description="Doublecortin" evidence="2">
    <location>
        <begin position="124"/>
        <end position="206"/>
    </location>
</feature>
<evidence type="ECO:0000313" key="3">
    <source>
        <dbReference type="Ensembl" id="ENSCMIP00000036458.1"/>
    </source>
</evidence>
<dbReference type="GeneTree" id="ENSGT00940000161946"/>
<dbReference type="InterPro" id="IPR036572">
    <property type="entry name" value="Doublecortin_dom_sf"/>
</dbReference>
<dbReference type="STRING" id="7868.ENSCMIP00000036458"/>
<evidence type="ECO:0000256" key="1">
    <source>
        <dbReference type="ARBA" id="ARBA00022737"/>
    </source>
</evidence>
<sequence>MTSPGVFAAPQAKNVVLYKNGDPFFTGRKFVVNQRQILTFETFLNEVTSNINAPVAVRKIYTPGEGHRVLELNDLQNGCHYVAAGFEKFKKLDIVYLMLFQVRIVYPYRGHTSARWSKYIQMPCIINIFRNGDLLTAPFRLVIPKHVMSDWDTILAMVTEKANLRTGAARRLYTLDGSVIDRGTKLESGQYYVGVGSEKFKHLPYLELLGDKIPSRNTHRYILQLHRLQLPFHLKNTAPPNGLYSQPNHHRVQSTGNAGKAGIIVSPRMVVKRDTNASSQNHSVFYTKPVTVWTHRKFTKISQNGSVFKVNEKRAELQGAHEIPDDENTKVELPIDQVKTCVIYTVLISIFIISRSFTNNSFSSALEMEAIFSLTAGTALLNWPWANGAMEN</sequence>
<dbReference type="CDD" id="cd17153">
    <property type="entry name" value="DCX2_DCDC2B"/>
    <property type="match status" value="1"/>
</dbReference>
<dbReference type="Ensembl" id="ENSCMIT00000036998.1">
    <property type="protein sequence ID" value="ENSCMIP00000036458.1"/>
    <property type="gene ID" value="ENSCMIG00000015403.1"/>
</dbReference>
<dbReference type="CDD" id="cd17150">
    <property type="entry name" value="DCX1_DCDC2B"/>
    <property type="match status" value="1"/>
</dbReference>
<proteinExistence type="predicted"/>
<dbReference type="AlphaFoldDB" id="A0A4W3JEE0"/>
<dbReference type="FunFam" id="3.10.20.230:FF:000011">
    <property type="entry name" value="Doublecortin domain containing 2B"/>
    <property type="match status" value="1"/>
</dbReference>
<keyword evidence="1" id="KW-0677">Repeat</keyword>
<reference evidence="4" key="1">
    <citation type="journal article" date="2006" name="Science">
        <title>Ancient noncoding elements conserved in the human genome.</title>
        <authorList>
            <person name="Venkatesh B."/>
            <person name="Kirkness E.F."/>
            <person name="Loh Y.H."/>
            <person name="Halpern A.L."/>
            <person name="Lee A.P."/>
            <person name="Johnson J."/>
            <person name="Dandona N."/>
            <person name="Viswanathan L.D."/>
            <person name="Tay A."/>
            <person name="Venter J.C."/>
            <person name="Strausberg R.L."/>
            <person name="Brenner S."/>
        </authorList>
    </citation>
    <scope>NUCLEOTIDE SEQUENCE [LARGE SCALE GENOMIC DNA]</scope>
</reference>
<dbReference type="FunFam" id="3.10.20.230:FF:000004">
    <property type="entry name" value="Doublecortin domain containing 2"/>
    <property type="match status" value="1"/>
</dbReference>
<dbReference type="GO" id="GO:0005874">
    <property type="term" value="C:microtubule"/>
    <property type="evidence" value="ECO:0007669"/>
    <property type="project" value="TreeGrafter"/>
</dbReference>
<evidence type="ECO:0000313" key="4">
    <source>
        <dbReference type="Proteomes" id="UP000314986"/>
    </source>
</evidence>
<dbReference type="InterPro" id="IPR003533">
    <property type="entry name" value="Doublecortin_dom"/>
</dbReference>
<organism evidence="3 4">
    <name type="scientific">Callorhinchus milii</name>
    <name type="common">Ghost shark</name>
    <dbReference type="NCBI Taxonomy" id="7868"/>
    <lineage>
        <taxon>Eukaryota</taxon>
        <taxon>Metazoa</taxon>
        <taxon>Chordata</taxon>
        <taxon>Craniata</taxon>
        <taxon>Vertebrata</taxon>
        <taxon>Chondrichthyes</taxon>
        <taxon>Holocephali</taxon>
        <taxon>Chimaeriformes</taxon>
        <taxon>Callorhinchidae</taxon>
        <taxon>Callorhinchus</taxon>
    </lineage>
</organism>
<reference evidence="4" key="3">
    <citation type="journal article" date="2014" name="Nature">
        <title>Elephant shark genome provides unique insights into gnathostome evolution.</title>
        <authorList>
            <consortium name="International Elephant Shark Genome Sequencing Consortium"/>
            <person name="Venkatesh B."/>
            <person name="Lee A.P."/>
            <person name="Ravi V."/>
            <person name="Maurya A.K."/>
            <person name="Lian M.M."/>
            <person name="Swann J.B."/>
            <person name="Ohta Y."/>
            <person name="Flajnik M.F."/>
            <person name="Sutoh Y."/>
            <person name="Kasahara M."/>
            <person name="Hoon S."/>
            <person name="Gangu V."/>
            <person name="Roy S.W."/>
            <person name="Irimia M."/>
            <person name="Korzh V."/>
            <person name="Kondrychyn I."/>
            <person name="Lim Z.W."/>
            <person name="Tay B.H."/>
            <person name="Tohari S."/>
            <person name="Kong K.W."/>
            <person name="Ho S."/>
            <person name="Lorente-Galdos B."/>
            <person name="Quilez J."/>
            <person name="Marques-Bonet T."/>
            <person name="Raney B.J."/>
            <person name="Ingham P.W."/>
            <person name="Tay A."/>
            <person name="Hillier L.W."/>
            <person name="Minx P."/>
            <person name="Boehm T."/>
            <person name="Wilson R.K."/>
            <person name="Brenner S."/>
            <person name="Warren W.C."/>
        </authorList>
    </citation>
    <scope>NUCLEOTIDE SEQUENCE [LARGE SCALE GENOMIC DNA]</scope>
</reference>
<accession>A0A4W3JEE0</accession>
<dbReference type="SUPFAM" id="SSF89837">
    <property type="entry name" value="Doublecortin (DC)"/>
    <property type="match status" value="2"/>
</dbReference>
<dbReference type="PROSITE" id="PS50309">
    <property type="entry name" value="DC"/>
    <property type="match status" value="2"/>
</dbReference>
<feature type="domain" description="Doublecortin" evidence="2">
    <location>
        <begin position="13"/>
        <end position="95"/>
    </location>
</feature>
<dbReference type="Pfam" id="PF03607">
    <property type="entry name" value="DCX"/>
    <property type="match status" value="2"/>
</dbReference>